<comment type="caution">
    <text evidence="2">The sequence shown here is derived from an EMBL/GenBank/DDBJ whole genome shotgun (WGS) entry which is preliminary data.</text>
</comment>
<evidence type="ECO:0000313" key="2">
    <source>
        <dbReference type="EMBL" id="MBF4468846.1"/>
    </source>
</evidence>
<feature type="transmembrane region" description="Helical" evidence="1">
    <location>
        <begin position="21"/>
        <end position="39"/>
    </location>
</feature>
<dbReference type="RefSeq" id="WP_278522946.1">
    <property type="nucleotide sequence ID" value="NZ_JADIIN010000043.1"/>
</dbReference>
<keyword evidence="1" id="KW-0472">Membrane</keyword>
<keyword evidence="1" id="KW-1133">Transmembrane helix</keyword>
<dbReference type="AlphaFoldDB" id="A0A843AI66"/>
<dbReference type="Proteomes" id="UP000658733">
    <property type="component" value="Unassembled WGS sequence"/>
</dbReference>
<accession>A0A843AI66</accession>
<gene>
    <name evidence="2" type="ORF">ISP01_05510</name>
</gene>
<name>A0A843AI66_METAZ</name>
<evidence type="ECO:0000256" key="1">
    <source>
        <dbReference type="SAM" id="Phobius"/>
    </source>
</evidence>
<reference evidence="2" key="1">
    <citation type="submission" date="2020-10" db="EMBL/GenBank/DDBJ databases">
        <title>Dehalococcoides mccartyi of a TCE/Cr reducing biochatode.</title>
        <authorList>
            <person name="Matturro B."/>
        </authorList>
    </citation>
    <scope>NUCLEOTIDE SEQUENCE</scope>
    <source>
        <strain evidence="2">Bin4</strain>
    </source>
</reference>
<protein>
    <submittedName>
        <fullName evidence="2">Uncharacterized protein</fullName>
    </submittedName>
</protein>
<dbReference type="EMBL" id="JADIIN010000043">
    <property type="protein sequence ID" value="MBF4468846.1"/>
    <property type="molecule type" value="Genomic_DNA"/>
</dbReference>
<evidence type="ECO:0000313" key="3">
    <source>
        <dbReference type="Proteomes" id="UP000658733"/>
    </source>
</evidence>
<keyword evidence="1" id="KW-0812">Transmembrane</keyword>
<proteinExistence type="predicted"/>
<organism evidence="2 3">
    <name type="scientific">Methanobrevibacter arboriphilus</name>
    <dbReference type="NCBI Taxonomy" id="39441"/>
    <lineage>
        <taxon>Archaea</taxon>
        <taxon>Methanobacteriati</taxon>
        <taxon>Methanobacteriota</taxon>
        <taxon>Methanomada group</taxon>
        <taxon>Methanobacteria</taxon>
        <taxon>Methanobacteriales</taxon>
        <taxon>Methanobacteriaceae</taxon>
        <taxon>Methanobrevibacter</taxon>
    </lineage>
</organism>
<sequence length="53" mass="5988">MVKQSLHPRKQESFTEKHIDIILFLLCVLVVFSVFVVALDINDPNIYTSIGGV</sequence>